<evidence type="ECO:0000256" key="2">
    <source>
        <dbReference type="ARBA" id="ARBA00004389"/>
    </source>
</evidence>
<evidence type="ECO:0000256" key="12">
    <source>
        <dbReference type="SAM" id="Phobius"/>
    </source>
</evidence>
<reference evidence="14" key="2">
    <citation type="submission" date="2025-08" db="UniProtKB">
        <authorList>
            <consortium name="RefSeq"/>
        </authorList>
    </citation>
    <scope>IDENTIFICATION</scope>
    <source>
        <tissue evidence="14">Leaf</tissue>
    </source>
</reference>
<evidence type="ECO:0000256" key="4">
    <source>
        <dbReference type="ARBA" id="ARBA00022692"/>
    </source>
</evidence>
<evidence type="ECO:0000256" key="11">
    <source>
        <dbReference type="SAM" id="MobiDB-lite"/>
    </source>
</evidence>
<dbReference type="KEGG" id="rsz:108822754"/>
<dbReference type="PANTHER" id="PTHR32219:SF18">
    <property type="entry name" value="PROTON PUMP-INTERACTOR 1"/>
    <property type="match status" value="1"/>
</dbReference>
<dbReference type="GO" id="GO:0005789">
    <property type="term" value="C:endoplasmic reticulum membrane"/>
    <property type="evidence" value="ECO:0007669"/>
    <property type="project" value="UniProtKB-SubCell"/>
</dbReference>
<dbReference type="GO" id="GO:0005886">
    <property type="term" value="C:plasma membrane"/>
    <property type="evidence" value="ECO:0007669"/>
    <property type="project" value="UniProtKB-SubCell"/>
</dbReference>
<feature type="compositionally biased region" description="Basic and acidic residues" evidence="11">
    <location>
        <begin position="374"/>
        <end position="388"/>
    </location>
</feature>
<feature type="region of interest" description="Disordered" evidence="11">
    <location>
        <begin position="492"/>
        <end position="582"/>
    </location>
</feature>
<evidence type="ECO:0000256" key="9">
    <source>
        <dbReference type="ARBA" id="ARBA00038080"/>
    </source>
</evidence>
<evidence type="ECO:0000256" key="8">
    <source>
        <dbReference type="ARBA" id="ARBA00023136"/>
    </source>
</evidence>
<keyword evidence="6 12" id="KW-1133">Transmembrane helix</keyword>
<comment type="similarity">
    <text evidence="9">Belongs to the plant Proton pump-interactor protein family.</text>
</comment>
<dbReference type="GeneID" id="108822754"/>
<feature type="region of interest" description="Disordered" evidence="11">
    <location>
        <begin position="1"/>
        <end position="68"/>
    </location>
</feature>
<dbReference type="InterPro" id="IPR055282">
    <property type="entry name" value="PPI1-4"/>
</dbReference>
<organism evidence="13 14">
    <name type="scientific">Raphanus sativus</name>
    <name type="common">Radish</name>
    <name type="synonym">Raphanus raphanistrum var. sativus</name>
    <dbReference type="NCBI Taxonomy" id="3726"/>
    <lineage>
        <taxon>Eukaryota</taxon>
        <taxon>Viridiplantae</taxon>
        <taxon>Streptophyta</taxon>
        <taxon>Embryophyta</taxon>
        <taxon>Tracheophyta</taxon>
        <taxon>Spermatophyta</taxon>
        <taxon>Magnoliopsida</taxon>
        <taxon>eudicotyledons</taxon>
        <taxon>Gunneridae</taxon>
        <taxon>Pentapetalae</taxon>
        <taxon>rosids</taxon>
        <taxon>malvids</taxon>
        <taxon>Brassicales</taxon>
        <taxon>Brassicaceae</taxon>
        <taxon>Brassiceae</taxon>
        <taxon>Raphanus</taxon>
    </lineage>
</organism>
<feature type="compositionally biased region" description="Acidic residues" evidence="11">
    <location>
        <begin position="449"/>
        <end position="458"/>
    </location>
</feature>
<dbReference type="RefSeq" id="XP_018451416.1">
    <property type="nucleotide sequence ID" value="XM_018595914.2"/>
</dbReference>
<protein>
    <submittedName>
        <fullName evidence="14">Proton pump-interactor 1</fullName>
    </submittedName>
</protein>
<gene>
    <name evidence="14" type="primary">LOC108822754</name>
</gene>
<keyword evidence="8 12" id="KW-0472">Membrane</keyword>
<comment type="subcellular location">
    <subcellularLocation>
        <location evidence="1">Cell membrane</location>
        <topology evidence="1">Single-pass membrane protein</topology>
    </subcellularLocation>
    <subcellularLocation>
        <location evidence="2">Endoplasmic reticulum membrane</location>
        <topology evidence="2">Single-pass membrane protein</topology>
    </subcellularLocation>
</comment>
<feature type="coiled-coil region" evidence="10">
    <location>
        <begin position="252"/>
        <end position="307"/>
    </location>
</feature>
<evidence type="ECO:0000256" key="3">
    <source>
        <dbReference type="ARBA" id="ARBA00022475"/>
    </source>
</evidence>
<feature type="compositionally biased region" description="Basic and acidic residues" evidence="11">
    <location>
        <begin position="20"/>
        <end position="32"/>
    </location>
</feature>
<feature type="compositionally biased region" description="Basic and acidic residues" evidence="11">
    <location>
        <begin position="434"/>
        <end position="443"/>
    </location>
</feature>
<name>A0A6J0KVB5_RAPSA</name>
<feature type="compositionally biased region" description="Basic and acidic residues" evidence="11">
    <location>
        <begin position="559"/>
        <end position="569"/>
    </location>
</feature>
<feature type="compositionally biased region" description="Basic and acidic residues" evidence="11">
    <location>
        <begin position="492"/>
        <end position="504"/>
    </location>
</feature>
<feature type="compositionally biased region" description="Basic and acidic residues" evidence="11">
    <location>
        <begin position="511"/>
        <end position="526"/>
    </location>
</feature>
<feature type="compositionally biased region" description="Low complexity" evidence="11">
    <location>
        <begin position="392"/>
        <end position="403"/>
    </location>
</feature>
<evidence type="ECO:0000256" key="10">
    <source>
        <dbReference type="SAM" id="Coils"/>
    </source>
</evidence>
<evidence type="ECO:0000313" key="14">
    <source>
        <dbReference type="RefSeq" id="XP_018451416.1"/>
    </source>
</evidence>
<dbReference type="OrthoDB" id="2195113at2759"/>
<accession>A0A6J0KVB5</accession>
<keyword evidence="5" id="KW-0256">Endoplasmic reticulum</keyword>
<feature type="transmembrane region" description="Helical" evidence="12">
    <location>
        <begin position="600"/>
        <end position="622"/>
    </location>
</feature>
<sequence length="623" mass="70381">MGVEVVTSGGFEVAPAPFEGKPETNGKVEKVSFKFGSHGEPPKKAEETTSTSTSSNKIISSDVPKDAAEEWPAAKQIRSFYFVKYRHFDDPKIKAKLEVADKEFEKLKKARSAVIEDLKAKKAERSKLFDMLDPLKSERQGFNNKFDEKRKEMEPLQQALGKLRGNDGGSSRGPVICSSQEELNSMIYSYEYRIQHESIPLTEEKKILKEIRLLEGTRDKVIANEAVRAKIKEAMGHKDDIQDQVKSMGAGLDGVKKERQAISARINQLSEKVKATKDEIQVLENELKTVTEKKDKAYSNISELRKQRDETNSGFYQGRKVLNKARELAAQKNVDELEALSNTEVEKFFSLWCSKKNFREDYEKRLLGSLDARQMSRDGRMRNPEEKPLVTPEAPSARAAPSETVVAPKAKVKQQPKEEQVSAPEPDAAPVAQKTEKTKDAVKAKNVVVDDDEEEQEEVYGLGKPQKEEEEVDEATMKEMRKQEEIAKAKLAMERKKKQAEKAAAKAAIRAQKEAEKKERKEQEKAAKKKTGGSNKYDAISEEVPEASEVEKEEIEAPVEEKPQKEKVLKAKPVRNRIRSRGGAETLPRPVIKRKKQTNYWVWAAPAALVVLMLLVLGYYYLL</sequence>
<evidence type="ECO:0000256" key="1">
    <source>
        <dbReference type="ARBA" id="ARBA00004162"/>
    </source>
</evidence>
<keyword evidence="7 10" id="KW-0175">Coiled coil</keyword>
<evidence type="ECO:0000313" key="13">
    <source>
        <dbReference type="Proteomes" id="UP000504610"/>
    </source>
</evidence>
<evidence type="ECO:0000256" key="7">
    <source>
        <dbReference type="ARBA" id="ARBA00023054"/>
    </source>
</evidence>
<feature type="compositionally biased region" description="Basic residues" evidence="11">
    <location>
        <begin position="570"/>
        <end position="580"/>
    </location>
</feature>
<evidence type="ECO:0000256" key="5">
    <source>
        <dbReference type="ARBA" id="ARBA00022824"/>
    </source>
</evidence>
<evidence type="ECO:0000256" key="6">
    <source>
        <dbReference type="ARBA" id="ARBA00022989"/>
    </source>
</evidence>
<dbReference type="PANTHER" id="PTHR32219">
    <property type="entry name" value="RNA-BINDING PROTEIN YLMH-RELATED"/>
    <property type="match status" value="1"/>
</dbReference>
<reference evidence="13" key="1">
    <citation type="journal article" date="2019" name="Database">
        <title>The radish genome database (RadishGD): an integrated information resource for radish genomics.</title>
        <authorList>
            <person name="Yu H.J."/>
            <person name="Baek S."/>
            <person name="Lee Y.J."/>
            <person name="Cho A."/>
            <person name="Mun J.H."/>
        </authorList>
    </citation>
    <scope>NUCLEOTIDE SEQUENCE [LARGE SCALE GENOMIC DNA]</scope>
    <source>
        <strain evidence="13">cv. WK10039</strain>
    </source>
</reference>
<feature type="compositionally biased region" description="Acidic residues" evidence="11">
    <location>
        <begin position="540"/>
        <end position="558"/>
    </location>
</feature>
<keyword evidence="4 12" id="KW-0812">Transmembrane</keyword>
<dbReference type="AlphaFoldDB" id="A0A6J0KVB5"/>
<feature type="region of interest" description="Disordered" evidence="11">
    <location>
        <begin position="373"/>
        <end position="478"/>
    </location>
</feature>
<dbReference type="Proteomes" id="UP000504610">
    <property type="component" value="Chromosome 8"/>
</dbReference>
<keyword evidence="13" id="KW-1185">Reference proteome</keyword>
<proteinExistence type="inferred from homology"/>
<keyword evidence="3" id="KW-1003">Cell membrane</keyword>